<evidence type="ECO:0000256" key="5">
    <source>
        <dbReference type="SAM" id="Coils"/>
    </source>
</evidence>
<dbReference type="GO" id="GO:0005737">
    <property type="term" value="C:cytoplasm"/>
    <property type="evidence" value="ECO:0007669"/>
    <property type="project" value="UniProtKB-SubCell"/>
</dbReference>
<dbReference type="GO" id="GO:0030286">
    <property type="term" value="C:dynein complex"/>
    <property type="evidence" value="ECO:0007669"/>
    <property type="project" value="UniProtKB-KW"/>
</dbReference>
<reference evidence="7" key="1">
    <citation type="submission" date="2020-03" db="EMBL/GenBank/DDBJ databases">
        <title>Okinawa Rail whole genome shotgun sequence.</title>
        <authorList>
            <person name="Nakajima N."/>
            <person name="Onuma M."/>
            <person name="Endoh D."/>
        </authorList>
    </citation>
    <scope>NUCLEOTIDE SEQUENCE</scope>
</reference>
<proteinExistence type="inferred from homology"/>
<comment type="subcellular location">
    <subcellularLocation>
        <location evidence="1">Cytoplasm</location>
    </subcellularLocation>
</comment>
<keyword evidence="3" id="KW-0963">Cytoplasm</keyword>
<dbReference type="PANTHER" id="PTHR15346">
    <property type="entry name" value="DYNACTIN SUBUNIT"/>
    <property type="match status" value="1"/>
</dbReference>
<feature type="region of interest" description="Disordered" evidence="6">
    <location>
        <begin position="1"/>
        <end position="24"/>
    </location>
</feature>
<accession>A0A6G1RJY0</accession>
<keyword evidence="4" id="KW-0243">Dynein</keyword>
<protein>
    <submittedName>
        <fullName evidence="7">Dynactin subunit 2</fullName>
    </submittedName>
</protein>
<comment type="similarity">
    <text evidence="2">Belongs to the dynactin subunit 2 family.</text>
</comment>
<evidence type="ECO:0000256" key="1">
    <source>
        <dbReference type="ARBA" id="ARBA00004496"/>
    </source>
</evidence>
<dbReference type="AlphaFoldDB" id="A0A6G1RJY0"/>
<evidence type="ECO:0000256" key="6">
    <source>
        <dbReference type="SAM" id="MobiDB-lite"/>
    </source>
</evidence>
<dbReference type="GO" id="GO:0005869">
    <property type="term" value="C:dynactin complex"/>
    <property type="evidence" value="ECO:0007669"/>
    <property type="project" value="InterPro"/>
</dbReference>
<name>A0A6G1RJY0_9GRUI</name>
<evidence type="ECO:0000313" key="7">
    <source>
        <dbReference type="EMBL" id="LAC39304.1"/>
    </source>
</evidence>
<evidence type="ECO:0000256" key="2">
    <source>
        <dbReference type="ARBA" id="ARBA00006176"/>
    </source>
</evidence>
<evidence type="ECO:0000256" key="4">
    <source>
        <dbReference type="ARBA" id="ARBA00023017"/>
    </source>
</evidence>
<dbReference type="GO" id="GO:0007017">
    <property type="term" value="P:microtubule-based process"/>
    <property type="evidence" value="ECO:0007669"/>
    <property type="project" value="InterPro"/>
</dbReference>
<evidence type="ECO:0000256" key="3">
    <source>
        <dbReference type="ARBA" id="ARBA00022490"/>
    </source>
</evidence>
<organism evidence="7">
    <name type="scientific">Hypotaenidia okinawae</name>
    <dbReference type="NCBI Taxonomy" id="2861861"/>
    <lineage>
        <taxon>Eukaryota</taxon>
        <taxon>Metazoa</taxon>
        <taxon>Chordata</taxon>
        <taxon>Craniata</taxon>
        <taxon>Vertebrata</taxon>
        <taxon>Euteleostomi</taxon>
        <taxon>Archelosauria</taxon>
        <taxon>Archosauria</taxon>
        <taxon>Dinosauria</taxon>
        <taxon>Saurischia</taxon>
        <taxon>Theropoda</taxon>
        <taxon>Coelurosauria</taxon>
        <taxon>Aves</taxon>
        <taxon>Neognathae</taxon>
        <taxon>Neoaves</taxon>
        <taxon>Gruiformes</taxon>
        <taxon>Rallidae</taxon>
        <taxon>Hypotaenidia</taxon>
    </lineage>
</organism>
<sequence length="362" mass="39430">MGYESGEYEMLGEGLGAKETPQQRYQRLQHEMQELVREVEQIQSSAKESAAEEELTPMALARQVEGLKQQLVSSHLEKLLGPAAAVDFADPEGAVAKRLLQQLEVAKCSRAAPGKSPPKAPTPTGDAVTFELYWRPEQDQFSQTAKIAELEKRLAQLEATVRCEPDSQNPLLVGLKGTSLVDTVQVLQAKVNILDVAVLDQVEARLQSVLGKVNEIAKHKATVQDADTQSKIHQIYETLQRWDPVASTLPDVVQRLVTLRDLHEQGGGLGGAVGGPRCGVTASTLGWGLGGHPCPPRSPRPLPATQFGQVLVHLDTTQQEIAGALKDNTVLLAEVQKTMKENLAVVEDNFADIDARIKRLQK</sequence>
<feature type="coiled-coil region" evidence="5">
    <location>
        <begin position="25"/>
        <end position="52"/>
    </location>
</feature>
<keyword evidence="5" id="KW-0175">Coiled coil</keyword>
<reference evidence="7" key="2">
    <citation type="submission" date="2020-03" db="EMBL/GenBank/DDBJ databases">
        <authorList>
            <consortium name="Environmental Genome Science Research Promotion Project"/>
            <person name="Nakajima N."/>
            <person name="Onuma M."/>
            <person name="Endoh D."/>
        </authorList>
    </citation>
    <scope>NUCLEOTIDE SEQUENCE</scope>
</reference>
<dbReference type="InterPro" id="IPR028133">
    <property type="entry name" value="Dynamitin"/>
</dbReference>
<dbReference type="EMBL" id="ICPP01006660">
    <property type="protein sequence ID" value="LAC39304.1"/>
    <property type="molecule type" value="Transcribed_RNA"/>
</dbReference>
<dbReference type="Pfam" id="PF04912">
    <property type="entry name" value="Dynamitin"/>
    <property type="match status" value="2"/>
</dbReference>